<dbReference type="Proteomes" id="UP000184092">
    <property type="component" value="Unassembled WGS sequence"/>
</dbReference>
<evidence type="ECO:0000256" key="9">
    <source>
        <dbReference type="SAM" id="SignalP"/>
    </source>
</evidence>
<dbReference type="InterPro" id="IPR023997">
    <property type="entry name" value="TonB-dep_OMP_SusC/RagA_CS"/>
</dbReference>
<dbReference type="GO" id="GO:0015344">
    <property type="term" value="F:siderophore uptake transmembrane transporter activity"/>
    <property type="evidence" value="ECO:0007669"/>
    <property type="project" value="TreeGrafter"/>
</dbReference>
<dbReference type="GO" id="GO:0044718">
    <property type="term" value="P:siderophore transmembrane transport"/>
    <property type="evidence" value="ECO:0007669"/>
    <property type="project" value="TreeGrafter"/>
</dbReference>
<dbReference type="SUPFAM" id="SSF49464">
    <property type="entry name" value="Carboxypeptidase regulatory domain-like"/>
    <property type="match status" value="1"/>
</dbReference>
<reference evidence="12" key="1">
    <citation type="submission" date="2016-11" db="EMBL/GenBank/DDBJ databases">
        <authorList>
            <person name="Varghese N."/>
            <person name="Submissions S."/>
        </authorList>
    </citation>
    <scope>NUCLEOTIDE SEQUENCE [LARGE SCALE GENOMIC DNA]</scope>
    <source>
        <strain evidence="12">CGMCC 1.2749</strain>
    </source>
</reference>
<dbReference type="PANTHER" id="PTHR30069">
    <property type="entry name" value="TONB-DEPENDENT OUTER MEMBRANE RECEPTOR"/>
    <property type="match status" value="1"/>
</dbReference>
<dbReference type="Gene3D" id="2.170.130.10">
    <property type="entry name" value="TonB-dependent receptor, plug domain"/>
    <property type="match status" value="1"/>
</dbReference>
<dbReference type="STRING" id="178356.SAMN05216269_10369"/>
<dbReference type="NCBIfam" id="TIGR04057">
    <property type="entry name" value="SusC_RagA_signa"/>
    <property type="match status" value="1"/>
</dbReference>
<keyword evidence="6 8" id="KW-0472">Membrane</keyword>
<dbReference type="OrthoDB" id="9768177at2"/>
<keyword evidence="5 9" id="KW-0732">Signal</keyword>
<evidence type="ECO:0000256" key="5">
    <source>
        <dbReference type="ARBA" id="ARBA00022729"/>
    </source>
</evidence>
<feature type="chain" id="PRO_5013359907" evidence="9">
    <location>
        <begin position="21"/>
        <end position="1023"/>
    </location>
</feature>
<organism evidence="11 12">
    <name type="scientific">Flavobacterium xinjiangense</name>
    <dbReference type="NCBI Taxonomy" id="178356"/>
    <lineage>
        <taxon>Bacteria</taxon>
        <taxon>Pseudomonadati</taxon>
        <taxon>Bacteroidota</taxon>
        <taxon>Flavobacteriia</taxon>
        <taxon>Flavobacteriales</taxon>
        <taxon>Flavobacteriaceae</taxon>
        <taxon>Flavobacterium</taxon>
    </lineage>
</organism>
<comment type="similarity">
    <text evidence="8">Belongs to the TonB-dependent receptor family.</text>
</comment>
<dbReference type="PANTHER" id="PTHR30069:SF29">
    <property type="entry name" value="HEMOGLOBIN AND HEMOGLOBIN-HAPTOGLOBIN-BINDING PROTEIN 1-RELATED"/>
    <property type="match status" value="1"/>
</dbReference>
<dbReference type="InterPro" id="IPR039426">
    <property type="entry name" value="TonB-dep_rcpt-like"/>
</dbReference>
<keyword evidence="4 8" id="KW-0812">Transmembrane</keyword>
<dbReference type="InterPro" id="IPR008969">
    <property type="entry name" value="CarboxyPept-like_regulatory"/>
</dbReference>
<dbReference type="GO" id="GO:0009279">
    <property type="term" value="C:cell outer membrane"/>
    <property type="evidence" value="ECO:0007669"/>
    <property type="project" value="UniProtKB-SubCell"/>
</dbReference>
<dbReference type="InterPro" id="IPR037066">
    <property type="entry name" value="Plug_dom_sf"/>
</dbReference>
<dbReference type="InterPro" id="IPR036942">
    <property type="entry name" value="Beta-barrel_TonB_sf"/>
</dbReference>
<proteinExistence type="inferred from homology"/>
<evidence type="ECO:0000256" key="1">
    <source>
        <dbReference type="ARBA" id="ARBA00004571"/>
    </source>
</evidence>
<keyword evidence="7 8" id="KW-0998">Cell outer membrane</keyword>
<feature type="signal peptide" evidence="9">
    <location>
        <begin position="1"/>
        <end position="20"/>
    </location>
</feature>
<dbReference type="AlphaFoldDB" id="A0A1M7GU26"/>
<dbReference type="PROSITE" id="PS51257">
    <property type="entry name" value="PROKAR_LIPOPROTEIN"/>
    <property type="match status" value="1"/>
</dbReference>
<evidence type="ECO:0000259" key="10">
    <source>
        <dbReference type="Pfam" id="PF07715"/>
    </source>
</evidence>
<keyword evidence="12" id="KW-1185">Reference proteome</keyword>
<evidence type="ECO:0000256" key="2">
    <source>
        <dbReference type="ARBA" id="ARBA00022448"/>
    </source>
</evidence>
<feature type="domain" description="TonB-dependent receptor plug" evidence="10">
    <location>
        <begin position="120"/>
        <end position="239"/>
    </location>
</feature>
<dbReference type="SUPFAM" id="SSF56935">
    <property type="entry name" value="Porins"/>
    <property type="match status" value="1"/>
</dbReference>
<evidence type="ECO:0000313" key="11">
    <source>
        <dbReference type="EMBL" id="SHM19746.1"/>
    </source>
</evidence>
<dbReference type="EMBL" id="FRCL01000003">
    <property type="protein sequence ID" value="SHM19746.1"/>
    <property type="molecule type" value="Genomic_DNA"/>
</dbReference>
<dbReference type="Pfam" id="PF13715">
    <property type="entry name" value="CarbopepD_reg_2"/>
    <property type="match status" value="1"/>
</dbReference>
<gene>
    <name evidence="11" type="ORF">SAMN05216269_10369</name>
</gene>
<evidence type="ECO:0000256" key="8">
    <source>
        <dbReference type="PROSITE-ProRule" id="PRU01360"/>
    </source>
</evidence>
<dbReference type="InterPro" id="IPR012910">
    <property type="entry name" value="Plug_dom"/>
</dbReference>
<keyword evidence="3 8" id="KW-1134">Transmembrane beta strand</keyword>
<evidence type="ECO:0000313" key="12">
    <source>
        <dbReference type="Proteomes" id="UP000184092"/>
    </source>
</evidence>
<evidence type="ECO:0000256" key="6">
    <source>
        <dbReference type="ARBA" id="ARBA00023136"/>
    </source>
</evidence>
<dbReference type="Pfam" id="PF07715">
    <property type="entry name" value="Plug"/>
    <property type="match status" value="1"/>
</dbReference>
<evidence type="ECO:0000256" key="3">
    <source>
        <dbReference type="ARBA" id="ARBA00022452"/>
    </source>
</evidence>
<protein>
    <submittedName>
        <fullName evidence="11">TonB-linked outer membrane protein, SusC/RagA family</fullName>
    </submittedName>
</protein>
<dbReference type="Gene3D" id="2.60.40.1120">
    <property type="entry name" value="Carboxypeptidase-like, regulatory domain"/>
    <property type="match status" value="1"/>
</dbReference>
<name>A0A1M7GU26_9FLAO</name>
<keyword evidence="2 8" id="KW-0813">Transport</keyword>
<evidence type="ECO:0000256" key="7">
    <source>
        <dbReference type="ARBA" id="ARBA00023237"/>
    </source>
</evidence>
<comment type="subcellular location">
    <subcellularLocation>
        <location evidence="1 8">Cell outer membrane</location>
        <topology evidence="1 8">Multi-pass membrane protein</topology>
    </subcellularLocation>
</comment>
<evidence type="ECO:0000256" key="4">
    <source>
        <dbReference type="ARBA" id="ARBA00022692"/>
    </source>
</evidence>
<dbReference type="RefSeq" id="WP_073206019.1">
    <property type="nucleotide sequence ID" value="NZ_FRCL01000003.1"/>
</dbReference>
<dbReference type="Gene3D" id="2.40.170.20">
    <property type="entry name" value="TonB-dependent receptor, beta-barrel domain"/>
    <property type="match status" value="1"/>
</dbReference>
<accession>A0A1M7GU26</accession>
<dbReference type="NCBIfam" id="TIGR04056">
    <property type="entry name" value="OMP_RagA_SusC"/>
    <property type="match status" value="1"/>
</dbReference>
<dbReference type="PROSITE" id="PS52016">
    <property type="entry name" value="TONB_DEPENDENT_REC_3"/>
    <property type="match status" value="1"/>
</dbReference>
<dbReference type="InterPro" id="IPR023996">
    <property type="entry name" value="TonB-dep_OMP_SusC/RagA"/>
</dbReference>
<sequence>MKRILAVLGLVMLSCFGAIAQNRSITGVVADAENKGIVSATVKVKGKSISTITDSDGHFAVMVPSGKATLTVSSIGFASKSVDVTENENNITVILAISTQELGEVVVTSLGVKKQKRVLGYAVGQVKGDDLSKAKEINLGNALQGRVAGVNVSGTATGPAGSSRVVIRGATSASGSNQPLYVVDGIPIDNTQQGNAGKWGGADKGDGLSSFNPDDIASVSVMKGSAASALYGYRGSNGVILITTKRGKSGHGIGVEYTSNYTFEKVFKTTDWQYVYGSGDRGQKPANLADAQDLYNYSWGAKLDGSQVLSIDGLMHPYSAQKDNMKNFYNNGTTNSNTIALTGGDDKINYRFSLGNVENKAILHNAGFNRKNFTLALNATPNDKITLETNAQYVIEGATNRPFLSDSPKNANLSVYQLATNTDVRWLQPGVDANGFEANHFGGNIYSQTPYFATNYVKNFDRRNRFIGSSSITYNLNENIYAKGKLGIDHINYEYTDIEPTGIAYNPKGGMNVIQQTRYEYNAEGILGYKNTFFGDFEVNAFVGANRQHNRSKGISLSGSEFIVPFQYFYGNLKNKSSNENFAESEVNSLFGSADLGYKNLFFISLTGREDWFSTLSPKNNHTFYPSVSSSFIYSDAVKLPDWWSYGKLRAGWGNVGGALPDAYALVLTYNPVGQGYFGQPLVGTNGNTIPNGNLQPYNVRTIEFGTENSFFKNRLSLDVTWYNKTTTNDIADANVSISSGYNSTKINVGEISNKGIELQISGIPFKTDNFTWNTGFNMGYNESKVVKLSDELKSKTLADNRDGNAFIVLEEGQPFGIIKAYDYERNASGALVYNPDGTLRRGKLVTAGKGVAPYSLGFTNDLSYKSFRLSVLIDAKFGGDVFSSSNYLGYRLGLHKGTLEGREDGIPVSGVDVNGAPVNVTANAQDYWRAWARGQTSNFVYSSDFIKLRSVSLGYDFPKSMLGKSHIEGVNISFVARNLLSLYSKVPNVDPESNYQNGNEQGLERGGVPVTRSFGVNLNVKF</sequence>